<organism evidence="1 2">
    <name type="scientific">Trichinella murrelli</name>
    <dbReference type="NCBI Taxonomy" id="144512"/>
    <lineage>
        <taxon>Eukaryota</taxon>
        <taxon>Metazoa</taxon>
        <taxon>Ecdysozoa</taxon>
        <taxon>Nematoda</taxon>
        <taxon>Enoplea</taxon>
        <taxon>Dorylaimia</taxon>
        <taxon>Trichinellida</taxon>
        <taxon>Trichinellidae</taxon>
        <taxon>Trichinella</taxon>
    </lineage>
</organism>
<dbReference type="AlphaFoldDB" id="A0A0V0T1A4"/>
<evidence type="ECO:0000313" key="1">
    <source>
        <dbReference type="EMBL" id="KRX32744.1"/>
    </source>
</evidence>
<accession>A0A0V0T1A4</accession>
<evidence type="ECO:0000313" key="2">
    <source>
        <dbReference type="Proteomes" id="UP000055048"/>
    </source>
</evidence>
<dbReference type="Proteomes" id="UP000055048">
    <property type="component" value="Unassembled WGS sequence"/>
</dbReference>
<name>A0A0V0T1A4_9BILA</name>
<keyword evidence="2" id="KW-1185">Reference proteome</keyword>
<dbReference type="PANTHER" id="PTHR22955:SF77">
    <property type="entry name" value="ASPARTIC PUTATIVE DOMAIN-CONTAINING PROTEIN-RELATED"/>
    <property type="match status" value="1"/>
</dbReference>
<dbReference type="EMBL" id="JYDJ01001068">
    <property type="protein sequence ID" value="KRX32744.1"/>
    <property type="molecule type" value="Genomic_DNA"/>
</dbReference>
<comment type="caution">
    <text evidence="1">The sequence shown here is derived from an EMBL/GenBank/DDBJ whole genome shotgun (WGS) entry which is preliminary data.</text>
</comment>
<proteinExistence type="predicted"/>
<gene>
    <name evidence="1" type="ORF">T05_13077</name>
</gene>
<sequence>MHQSIPAHRQIAMNVSITRRKERTSLLGVAARYIEKNTQITCWSDSRAALAWINVASARWKPFVANRVQEIQESVSPQCWRYCPTNENLANIPRRGCSLGTLINTALWCHGPPWLMQSRENWLTEPVAKVYDNEPNSGAKNYLRLSLPDRLVINPTRYSRYETLIRVTAYYLRLARNYQSLVSERTNDINLSVKELSDAEER</sequence>
<dbReference type="PANTHER" id="PTHR22955">
    <property type="entry name" value="RETROTRANSPOSON"/>
    <property type="match status" value="1"/>
</dbReference>
<protein>
    <submittedName>
        <fullName evidence="1">Uncharacterized protein</fullName>
    </submittedName>
</protein>
<reference evidence="1 2" key="1">
    <citation type="submission" date="2015-01" db="EMBL/GenBank/DDBJ databases">
        <title>Evolution of Trichinella species and genotypes.</title>
        <authorList>
            <person name="Korhonen P.K."/>
            <person name="Edoardo P."/>
            <person name="Giuseppe L.R."/>
            <person name="Gasser R.B."/>
        </authorList>
    </citation>
    <scope>NUCLEOTIDE SEQUENCE [LARGE SCALE GENOMIC DNA]</scope>
    <source>
        <strain evidence="1">ISS417</strain>
    </source>
</reference>
<dbReference type="STRING" id="144512.A0A0V0T1A4"/>
<dbReference type="OrthoDB" id="5872779at2759"/>